<evidence type="ECO:0000313" key="2">
    <source>
        <dbReference type="Proteomes" id="UP000011220"/>
    </source>
</evidence>
<protein>
    <submittedName>
        <fullName evidence="1">Uncharacterized protein</fullName>
    </submittedName>
</protein>
<gene>
    <name evidence="1" type="ordered locus">Cst_c09000</name>
</gene>
<dbReference type="EMBL" id="CP004044">
    <property type="protein sequence ID" value="AGC67899.1"/>
    <property type="molecule type" value="Genomic_DNA"/>
</dbReference>
<dbReference type="AlphaFoldDB" id="L7VMM0"/>
<name>L7VMM0_THES1</name>
<dbReference type="KEGG" id="css:Cst_c09000"/>
<dbReference type="PATRIC" id="fig|1121335.3.peg.876"/>
<proteinExistence type="predicted"/>
<sequence>MIMDKNTYFETVKKIAIEKVLNQYSSESDPSHIYEIQQIFQLRYFEQTQNS</sequence>
<keyword evidence="2" id="KW-1185">Reference proteome</keyword>
<dbReference type="Proteomes" id="UP000011220">
    <property type="component" value="Chromosome"/>
</dbReference>
<organism evidence="1 2">
    <name type="scientific">Thermoclostridium stercorarium (strain ATCC 35414 / DSM 8532 / NCIMB 11754)</name>
    <name type="common">Clostridium stercorarium</name>
    <dbReference type="NCBI Taxonomy" id="1121335"/>
    <lineage>
        <taxon>Bacteria</taxon>
        <taxon>Bacillati</taxon>
        <taxon>Bacillota</taxon>
        <taxon>Clostridia</taxon>
        <taxon>Eubacteriales</taxon>
        <taxon>Oscillospiraceae</taxon>
        <taxon>Thermoclostridium</taxon>
    </lineage>
</organism>
<evidence type="ECO:0000313" key="1">
    <source>
        <dbReference type="EMBL" id="AGC67899.1"/>
    </source>
</evidence>
<accession>L7VMM0</accession>
<reference evidence="1 2" key="1">
    <citation type="journal article" date="2013" name="Genome Announc.">
        <title>Complete genome sequence of Clostridium stercorarium subsp. stercorarium strain DSM 8532, a thermophilic degrader of plant cell wall fibers.</title>
        <authorList>
            <person name="Poehlein A."/>
            <person name="Zverlov V.V."/>
            <person name="Daniel R."/>
            <person name="Schwarz W.H."/>
            <person name="Liebl W."/>
        </authorList>
    </citation>
    <scope>NUCLEOTIDE SEQUENCE [LARGE SCALE GENOMIC DNA]</scope>
    <source>
        <strain evidence="2">ATCC 35414 / DSM 8532 / NCIMB 11754</strain>
    </source>
</reference>